<gene>
    <name evidence="3" type="ORF">OXIME_000242</name>
</gene>
<dbReference type="SUPFAM" id="SSF51735">
    <property type="entry name" value="NAD(P)-binding Rossmann-fold domains"/>
    <property type="match status" value="1"/>
</dbReference>
<dbReference type="Proteomes" id="UP001451606">
    <property type="component" value="Chromosome"/>
</dbReference>
<keyword evidence="2" id="KW-0560">Oxidoreductase</keyword>
<dbReference type="GeneID" id="95966966"/>
<comment type="similarity">
    <text evidence="1">Belongs to the short-chain dehydrogenases/reductases (SDR) family.</text>
</comment>
<dbReference type="Pfam" id="PF13561">
    <property type="entry name" value="adh_short_C2"/>
    <property type="match status" value="1"/>
</dbReference>
<dbReference type="GO" id="GO:0016616">
    <property type="term" value="F:oxidoreductase activity, acting on the CH-OH group of donors, NAD or NADP as acceptor"/>
    <property type="evidence" value="ECO:0007669"/>
    <property type="project" value="TreeGrafter"/>
</dbReference>
<evidence type="ECO:0000256" key="2">
    <source>
        <dbReference type="ARBA" id="ARBA00023002"/>
    </source>
</evidence>
<dbReference type="FunFam" id="3.40.50.720:FF:000084">
    <property type="entry name" value="Short-chain dehydrogenase reductase"/>
    <property type="match status" value="1"/>
</dbReference>
<dbReference type="PANTHER" id="PTHR42760">
    <property type="entry name" value="SHORT-CHAIN DEHYDROGENASES/REDUCTASES FAMILY MEMBER"/>
    <property type="match status" value="1"/>
</dbReference>
<protein>
    <submittedName>
        <fullName evidence="3">SDR family oxidoreductase</fullName>
    </submittedName>
</protein>
<dbReference type="Gene3D" id="3.40.50.720">
    <property type="entry name" value="NAD(P)-binding Rossmann-like Domain"/>
    <property type="match status" value="1"/>
</dbReference>
<dbReference type="NCBIfam" id="NF005056">
    <property type="entry name" value="PRK06463.1"/>
    <property type="match status" value="1"/>
</dbReference>
<dbReference type="GO" id="GO:0006633">
    <property type="term" value="P:fatty acid biosynthetic process"/>
    <property type="evidence" value="ECO:0007669"/>
    <property type="project" value="TreeGrafter"/>
</dbReference>
<dbReference type="GO" id="GO:0048038">
    <property type="term" value="F:quinone binding"/>
    <property type="evidence" value="ECO:0007669"/>
    <property type="project" value="TreeGrafter"/>
</dbReference>
<dbReference type="AlphaFoldDB" id="A0AAX4NF25"/>
<dbReference type="PRINTS" id="PR00080">
    <property type="entry name" value="SDRFAMILY"/>
</dbReference>
<dbReference type="EMBL" id="CP133772">
    <property type="protein sequence ID" value="WYX99703.1"/>
    <property type="molecule type" value="Genomic_DNA"/>
</dbReference>
<dbReference type="CDD" id="cd05233">
    <property type="entry name" value="SDR_c"/>
    <property type="match status" value="1"/>
</dbReference>
<dbReference type="InterPro" id="IPR036291">
    <property type="entry name" value="NAD(P)-bd_dom_sf"/>
</dbReference>
<dbReference type="PRINTS" id="PR00081">
    <property type="entry name" value="GDHRDH"/>
</dbReference>
<dbReference type="RefSeq" id="WP_393971668.1">
    <property type="nucleotide sequence ID" value="NZ_CP133772.1"/>
</dbReference>
<organism evidence="3 4">
    <name type="scientific">Oxyplasma meridianum</name>
    <dbReference type="NCBI Taxonomy" id="3073602"/>
    <lineage>
        <taxon>Archaea</taxon>
        <taxon>Methanobacteriati</taxon>
        <taxon>Thermoplasmatota</taxon>
        <taxon>Thermoplasmata</taxon>
        <taxon>Thermoplasmatales</taxon>
        <taxon>Thermoplasmataceae</taxon>
        <taxon>Oxyplasma</taxon>
    </lineage>
</organism>
<dbReference type="PANTHER" id="PTHR42760:SF133">
    <property type="entry name" value="3-OXOACYL-[ACYL-CARRIER-PROTEIN] REDUCTASE"/>
    <property type="match status" value="1"/>
</dbReference>
<sequence>MTEKKLEGKTALITGGSRGIGKAISKLFSQEGAKVAVNYNSSELDAKKLKDEIPDLEIFKADMSSREQVISMFSDVRKKFGQIDILVNNAGIMDVMPFEQYDDARVRRMFDINVYGPIYASLEALELLKKSREPVIINLASNAGVGTSASGTTYYAMTKAAVVMLTKRMAFDFRDAKIRVNAIAPGWIKTDMTLSGKSEREIRDAEEFFKSRTSLSMTGEAIHIARTALFLASRDSEYMNGQILVVDGGRLDNLTHSL</sequence>
<accession>A0AAX4NF25</accession>
<keyword evidence="4" id="KW-1185">Reference proteome</keyword>
<evidence type="ECO:0000313" key="4">
    <source>
        <dbReference type="Proteomes" id="UP001451606"/>
    </source>
</evidence>
<reference evidence="3 4" key="1">
    <citation type="submission" date="2023-09" db="EMBL/GenBank/DDBJ databases">
        <authorList>
            <person name="Golyshina O.V."/>
            <person name="Lunev E.A."/>
            <person name="Bargiela R."/>
            <person name="Gaines M.C."/>
            <person name="Daum B."/>
            <person name="Bale N.J."/>
            <person name="Koenen M."/>
            <person name="Sinninghe Damst J.S."/>
            <person name="Yakimov M."/>
            <person name="Golyshin P.N."/>
        </authorList>
    </citation>
    <scope>NUCLEOTIDE SEQUENCE [LARGE SCALE GENOMIC DNA]</scope>
    <source>
        <strain evidence="3 4">M1</strain>
    </source>
</reference>
<evidence type="ECO:0000256" key="1">
    <source>
        <dbReference type="ARBA" id="ARBA00006484"/>
    </source>
</evidence>
<dbReference type="KEGG" id="omr:OXIME_000242"/>
<dbReference type="InterPro" id="IPR002347">
    <property type="entry name" value="SDR_fam"/>
</dbReference>
<proteinExistence type="inferred from homology"/>
<evidence type="ECO:0000313" key="3">
    <source>
        <dbReference type="EMBL" id="WYX99703.1"/>
    </source>
</evidence>
<name>A0AAX4NF25_9ARCH</name>